<feature type="domain" description="HAT C-terminal dimerisation" evidence="1">
    <location>
        <begin position="546"/>
        <end position="596"/>
    </location>
</feature>
<dbReference type="InterPro" id="IPR025398">
    <property type="entry name" value="DUF4371"/>
</dbReference>
<dbReference type="Proteomes" id="UP000257200">
    <property type="component" value="Unplaced"/>
</dbReference>
<dbReference type="SUPFAM" id="SSF53098">
    <property type="entry name" value="Ribonuclease H-like"/>
    <property type="match status" value="1"/>
</dbReference>
<reference evidence="3" key="2">
    <citation type="submission" date="2025-09" db="UniProtKB">
        <authorList>
            <consortium name="Ensembl"/>
        </authorList>
    </citation>
    <scope>IDENTIFICATION</scope>
</reference>
<sequence length="630" mass="71073">QLGSFQRHITSELKLKLFGRVRINEALDQAAAISVTRHNQQVDKNRAILKRLIAAVLYLGGQEQAFPGHSESASSSGNKGNFVELVQTFAEFDSTIAEHLSSATAFSSTSKTIQNDIIESTAHVIQEEIDKEISAASFIAIEVDDTTDISCKCQLTVIVRYVNDSGIICERFLSFHDISLERDAETIAAVVMRTISSYKPETKLICQTYDGASCMSGQRGGVQVLVKAKCPHALFIHCYAHKLNLVLAQGTSHIQESRLSFASLDCFHNFFSRSPKRTALLKEVDSICVPGGSTTRLNFKSRAVHAVHEGRRSLIIAFDRIITEPGWDKDAVAQSSALRQKLDDFDFMFMLGVFQTIFGLTEPLFQVLQSRALDIRKCDERVNSTLNALKATRSTETFNRLYEETVQAVGMPNPLRRKQRRRSWADFELGVTLDGDHEDTGPVDAYRRLFFQLLDGIVQHMTHRFQDMKNLSLFCVLDNASFKTYSQPAGYPGAEISQLVKTYPVFDELRLRNELQVIYADVLFHKPPAELLKMLIKDELITALSEVCKLLRLMLTIPVSSTSAERSFSCLKRIKTYLRNSCGQERLGHLAKISMESSVTQDLRSRGELYDRITTRFATMKDRRMPFLYK</sequence>
<feature type="domain" description="DUF4371" evidence="2">
    <location>
        <begin position="27"/>
        <end position="218"/>
    </location>
</feature>
<organism evidence="3 4">
    <name type="scientific">Acanthochromis polyacanthus</name>
    <name type="common">spiny chromis</name>
    <dbReference type="NCBI Taxonomy" id="80966"/>
    <lineage>
        <taxon>Eukaryota</taxon>
        <taxon>Metazoa</taxon>
        <taxon>Chordata</taxon>
        <taxon>Craniata</taxon>
        <taxon>Vertebrata</taxon>
        <taxon>Euteleostomi</taxon>
        <taxon>Actinopterygii</taxon>
        <taxon>Neopterygii</taxon>
        <taxon>Teleostei</taxon>
        <taxon>Neoteleostei</taxon>
        <taxon>Acanthomorphata</taxon>
        <taxon>Ovalentaria</taxon>
        <taxon>Pomacentridae</taxon>
        <taxon>Acanthochromis</taxon>
    </lineage>
</organism>
<dbReference type="PANTHER" id="PTHR45749:SF28">
    <property type="entry name" value="ZINC FINGER MYM-TYPE PROTEIN 1-LIKE-RELATED"/>
    <property type="match status" value="1"/>
</dbReference>
<dbReference type="Ensembl" id="ENSAPOT00000032881.1">
    <property type="protein sequence ID" value="ENSAPOP00000030727.1"/>
    <property type="gene ID" value="ENSAPOG00000017476.1"/>
</dbReference>
<reference evidence="3" key="1">
    <citation type="submission" date="2025-08" db="UniProtKB">
        <authorList>
            <consortium name="Ensembl"/>
        </authorList>
    </citation>
    <scope>IDENTIFICATION</scope>
</reference>
<evidence type="ECO:0000313" key="4">
    <source>
        <dbReference type="Proteomes" id="UP000257200"/>
    </source>
</evidence>
<evidence type="ECO:0000259" key="1">
    <source>
        <dbReference type="Pfam" id="PF05699"/>
    </source>
</evidence>
<evidence type="ECO:0008006" key="5">
    <source>
        <dbReference type="Google" id="ProtNLM"/>
    </source>
</evidence>
<accession>A0A3Q1GTL4</accession>
<dbReference type="GO" id="GO:0046983">
    <property type="term" value="F:protein dimerization activity"/>
    <property type="evidence" value="ECO:0007669"/>
    <property type="project" value="InterPro"/>
</dbReference>
<dbReference type="AlphaFoldDB" id="A0A3Q1GTL4"/>
<name>A0A3Q1GTL4_9TELE</name>
<dbReference type="STRING" id="80966.ENSAPOP00000030727"/>
<dbReference type="Pfam" id="PF05699">
    <property type="entry name" value="Dimer_Tnp_hAT"/>
    <property type="match status" value="1"/>
</dbReference>
<proteinExistence type="predicted"/>
<dbReference type="InterPro" id="IPR012337">
    <property type="entry name" value="RNaseH-like_sf"/>
</dbReference>
<dbReference type="InParanoid" id="A0A3Q1GTL4"/>
<dbReference type="InterPro" id="IPR008906">
    <property type="entry name" value="HATC_C_dom"/>
</dbReference>
<evidence type="ECO:0000259" key="2">
    <source>
        <dbReference type="Pfam" id="PF14291"/>
    </source>
</evidence>
<dbReference type="PANTHER" id="PTHR45749">
    <property type="match status" value="1"/>
</dbReference>
<evidence type="ECO:0000313" key="3">
    <source>
        <dbReference type="Ensembl" id="ENSAPOP00000030727.1"/>
    </source>
</evidence>
<keyword evidence="4" id="KW-1185">Reference proteome</keyword>
<dbReference type="Pfam" id="PF14291">
    <property type="entry name" value="DUF4371"/>
    <property type="match status" value="1"/>
</dbReference>
<dbReference type="GeneTree" id="ENSGT00940000154356"/>
<protein>
    <recommendedName>
        <fullName evidence="5">DUF4371 domain-containing protein</fullName>
    </recommendedName>
</protein>